<evidence type="ECO:0000256" key="21">
    <source>
        <dbReference type="ARBA" id="ARBA00023004"/>
    </source>
</evidence>
<dbReference type="STRING" id="407821.A0A087UCE5"/>
<evidence type="ECO:0000256" key="9">
    <source>
        <dbReference type="ARBA" id="ARBA00013084"/>
    </source>
</evidence>
<keyword evidence="26" id="KW-0413">Isomerase</keyword>
<evidence type="ECO:0000256" key="28">
    <source>
        <dbReference type="ARBA" id="ARBA00033404"/>
    </source>
</evidence>
<evidence type="ECO:0000256" key="20">
    <source>
        <dbReference type="ARBA" id="ARBA00023002"/>
    </source>
</evidence>
<dbReference type="EMBL" id="KK119199">
    <property type="protein sequence ID" value="KFM75034.1"/>
    <property type="molecule type" value="Genomic_DNA"/>
</dbReference>
<evidence type="ECO:0000256" key="5">
    <source>
        <dbReference type="ARBA" id="ARBA00004406"/>
    </source>
</evidence>
<keyword evidence="24 38" id="KW-0472">Membrane</keyword>
<evidence type="ECO:0000256" key="32">
    <source>
        <dbReference type="ARBA" id="ARBA00038872"/>
    </source>
</evidence>
<gene>
    <name evidence="39" type="ORF">X975_05141</name>
</gene>
<dbReference type="InterPro" id="IPR017972">
    <property type="entry name" value="Cyt_P450_CS"/>
</dbReference>
<dbReference type="GO" id="GO:0008395">
    <property type="term" value="F:steroid hydroxylase activity"/>
    <property type="evidence" value="ECO:0007669"/>
    <property type="project" value="TreeGrafter"/>
</dbReference>
<comment type="cofactor">
    <cofactor evidence="3 36">
        <name>heme</name>
        <dbReference type="ChEBI" id="CHEBI:30413"/>
    </cofactor>
</comment>
<keyword evidence="40" id="KW-1185">Reference proteome</keyword>
<dbReference type="GO" id="GO:0005789">
    <property type="term" value="C:endoplasmic reticulum membrane"/>
    <property type="evidence" value="ECO:0007669"/>
    <property type="project" value="UniProtKB-SubCell"/>
</dbReference>
<keyword evidence="10" id="KW-0644">Prostaglandin metabolism</keyword>
<dbReference type="SUPFAM" id="SSF48264">
    <property type="entry name" value="Cytochrome P450"/>
    <property type="match status" value="1"/>
</dbReference>
<evidence type="ECO:0000256" key="22">
    <source>
        <dbReference type="ARBA" id="ARBA00023033"/>
    </source>
</evidence>
<dbReference type="GO" id="GO:0001516">
    <property type="term" value="P:prostaglandin biosynthetic process"/>
    <property type="evidence" value="ECO:0007669"/>
    <property type="project" value="UniProtKB-KW"/>
</dbReference>
<evidence type="ECO:0000256" key="6">
    <source>
        <dbReference type="ARBA" id="ARBA00004477"/>
    </source>
</evidence>
<evidence type="ECO:0000256" key="23">
    <source>
        <dbReference type="ARBA" id="ARBA00023098"/>
    </source>
</evidence>
<evidence type="ECO:0000256" key="24">
    <source>
        <dbReference type="ARBA" id="ARBA00023136"/>
    </source>
</evidence>
<dbReference type="GO" id="GO:0020037">
    <property type="term" value="F:heme binding"/>
    <property type="evidence" value="ECO:0007669"/>
    <property type="project" value="InterPro"/>
</dbReference>
<keyword evidence="19 38" id="KW-1133">Transmembrane helix</keyword>
<protein>
    <recommendedName>
        <fullName evidence="33">Thromboxane-A synthase</fullName>
        <ecNumber evidence="9">4.2.1.152</ecNumber>
        <ecNumber evidence="32">5.3.99.5</ecNumber>
    </recommendedName>
    <alternativeName>
        <fullName evidence="34">Cytochrome P450 5A1</fullName>
    </alternativeName>
    <alternativeName>
        <fullName evidence="28">Hydroperoxy icosatetraenoate dehydratase</fullName>
    </alternativeName>
</protein>
<dbReference type="FunFam" id="1.10.630.10:FF:000042">
    <property type="entry name" value="Cytochrome P450"/>
    <property type="match status" value="1"/>
</dbReference>
<dbReference type="PANTHER" id="PTHR24302:SF47">
    <property type="entry name" value="CYTOCHROME P450"/>
    <property type="match status" value="1"/>
</dbReference>
<evidence type="ECO:0000256" key="38">
    <source>
        <dbReference type="SAM" id="Phobius"/>
    </source>
</evidence>
<keyword evidence="21 36" id="KW-0408">Iron</keyword>
<sequence>MDVAVSLLILISTYLTVVIIRWAVNRHRRLQVFKKYGIPGPKPSFLSGNMSQLKALSTPNEVITAWLKEYGNVFGYFVGEIPYVIIYDLDLLKQVMIKDFSIFTNRADMHLDVHPLNKTVLALNDKRWKEVRSILTPTFSSGKIKLMTHIVDKKVDVMLDVIAKKAEKGEMFDIYENVQALTLDVIADCALAMKTHCQENTKDIFLIAVRDFFRFSHNRAVDCAIMFPFVATIMAFITNYMTSGQMTSLIVSNVEKAIAARRKNPEMKSVDFLQLLVDHGKNDSDQASTRLTDDEIIANAYVFVLAGYETTATALAFTFYLLVKHPEIQEKLYQEIKEVDEVNYANIQGLKYLDQVFSESMRMYPPVTGFVARKCAKDHQIGSYTIPKGAIVQAPVWDIHHNPEFWPDPWKFDPDRFSPENKISIKSMSYIPFGVGPRNCIGARFAQLEAKLTLFKLLKKFRFEACQKTDDPLPLICPTVIINPANGVYVKAVLRNAE</sequence>
<dbReference type="AlphaFoldDB" id="A0A087UCE5"/>
<feature type="transmembrane region" description="Helical" evidence="38">
    <location>
        <begin position="6"/>
        <end position="24"/>
    </location>
</feature>
<keyword evidence="18" id="KW-0492">Microsome</keyword>
<dbReference type="GO" id="GO:0004796">
    <property type="term" value="F:thromboxane-A synthase activity"/>
    <property type="evidence" value="ECO:0007669"/>
    <property type="project" value="UniProtKB-EC"/>
</dbReference>
<dbReference type="EC" id="5.3.99.5" evidence="32"/>
<dbReference type="GO" id="GO:0005506">
    <property type="term" value="F:iron ion binding"/>
    <property type="evidence" value="ECO:0007669"/>
    <property type="project" value="InterPro"/>
</dbReference>
<evidence type="ECO:0000256" key="33">
    <source>
        <dbReference type="ARBA" id="ARBA00040834"/>
    </source>
</evidence>
<dbReference type="EC" id="4.2.1.152" evidence="9"/>
<evidence type="ECO:0000313" key="39">
    <source>
        <dbReference type="EMBL" id="KFM75034.1"/>
    </source>
</evidence>
<keyword evidence="27" id="KW-0456">Lyase</keyword>
<organism evidence="39 40">
    <name type="scientific">Stegodyphus mimosarum</name>
    <name type="common">African social velvet spider</name>
    <dbReference type="NCBI Taxonomy" id="407821"/>
    <lineage>
        <taxon>Eukaryota</taxon>
        <taxon>Metazoa</taxon>
        <taxon>Ecdysozoa</taxon>
        <taxon>Arthropoda</taxon>
        <taxon>Chelicerata</taxon>
        <taxon>Arachnida</taxon>
        <taxon>Araneae</taxon>
        <taxon>Araneomorphae</taxon>
        <taxon>Entelegynae</taxon>
        <taxon>Eresoidea</taxon>
        <taxon>Eresidae</taxon>
        <taxon>Stegodyphus</taxon>
    </lineage>
</organism>
<feature type="binding site" description="axial binding residue" evidence="36">
    <location>
        <position position="440"/>
    </location>
    <ligand>
        <name>heme</name>
        <dbReference type="ChEBI" id="CHEBI:30413"/>
    </ligand>
    <ligandPart>
        <name>Fe</name>
        <dbReference type="ChEBI" id="CHEBI:18248"/>
    </ligandPart>
</feature>
<evidence type="ECO:0000256" key="29">
    <source>
        <dbReference type="ARBA" id="ARBA00036380"/>
    </source>
</evidence>
<reference evidence="39 40" key="1">
    <citation type="submission" date="2013-11" db="EMBL/GenBank/DDBJ databases">
        <title>Genome sequencing of Stegodyphus mimosarum.</title>
        <authorList>
            <person name="Bechsgaard J."/>
        </authorList>
    </citation>
    <scope>NUCLEOTIDE SEQUENCE [LARGE SCALE GENOMIC DNA]</scope>
</reference>
<dbReference type="GO" id="GO:0106256">
    <property type="term" value="F:hydroperoxy icosatetraenoate dehydratase activity"/>
    <property type="evidence" value="ECO:0007669"/>
    <property type="project" value="UniProtKB-EC"/>
</dbReference>
<comment type="catalytic activity">
    <reaction evidence="30">
        <text>prostaglandin H2 = (12S)-hydroxy-(5Z,8E,10E)-heptadecatrienoate + malonaldehyde</text>
        <dbReference type="Rhea" id="RHEA:48644"/>
        <dbReference type="ChEBI" id="CHEBI:57405"/>
        <dbReference type="ChEBI" id="CHEBI:90694"/>
        <dbReference type="ChEBI" id="CHEBI:566274"/>
    </reaction>
</comment>
<evidence type="ECO:0000256" key="30">
    <source>
        <dbReference type="ARBA" id="ARBA00036424"/>
    </source>
</evidence>
<evidence type="ECO:0000256" key="8">
    <source>
        <dbReference type="ARBA" id="ARBA00011245"/>
    </source>
</evidence>
<evidence type="ECO:0000256" key="36">
    <source>
        <dbReference type="PIRSR" id="PIRSR602401-1"/>
    </source>
</evidence>
<evidence type="ECO:0000256" key="19">
    <source>
        <dbReference type="ARBA" id="ARBA00022989"/>
    </source>
</evidence>
<evidence type="ECO:0000256" key="1">
    <source>
        <dbReference type="ARBA" id="ARBA00001143"/>
    </source>
</evidence>
<keyword evidence="23" id="KW-0443">Lipid metabolism</keyword>
<comment type="similarity">
    <text evidence="7 37">Belongs to the cytochrome P450 family.</text>
</comment>
<dbReference type="PROSITE" id="PS00086">
    <property type="entry name" value="CYTOCHROME_P450"/>
    <property type="match status" value="1"/>
</dbReference>
<keyword evidence="12" id="KW-0643">Prostaglandin biosynthesis</keyword>
<dbReference type="PRINTS" id="PR00385">
    <property type="entry name" value="P450"/>
</dbReference>
<evidence type="ECO:0000256" key="4">
    <source>
        <dbReference type="ARBA" id="ARBA00004174"/>
    </source>
</evidence>
<dbReference type="InterPro" id="IPR036396">
    <property type="entry name" value="Cyt_P450_sf"/>
</dbReference>
<evidence type="ECO:0000256" key="14">
    <source>
        <dbReference type="ARBA" id="ARBA00022692"/>
    </source>
</evidence>
<evidence type="ECO:0000256" key="37">
    <source>
        <dbReference type="RuleBase" id="RU000461"/>
    </source>
</evidence>
<evidence type="ECO:0000313" key="40">
    <source>
        <dbReference type="Proteomes" id="UP000054359"/>
    </source>
</evidence>
<evidence type="ECO:0000256" key="26">
    <source>
        <dbReference type="ARBA" id="ARBA00023235"/>
    </source>
</evidence>
<keyword evidence="16" id="KW-0256">Endoplasmic reticulum</keyword>
<evidence type="ECO:0000256" key="12">
    <source>
        <dbReference type="ARBA" id="ARBA00022585"/>
    </source>
</evidence>
<dbReference type="InterPro" id="IPR001128">
    <property type="entry name" value="Cyt_P450"/>
</dbReference>
<name>A0A087UCE5_STEMI</name>
<keyword evidence="13 36" id="KW-0349">Heme</keyword>
<comment type="subunit">
    <text evidence="8">Monomer.</text>
</comment>
<comment type="catalytic activity">
    <reaction evidence="2">
        <text>a hydroperoxyeicosatetraenoate = an oxoeicosatetraenoate + H2O</text>
        <dbReference type="Rhea" id="RHEA:55556"/>
        <dbReference type="ChEBI" id="CHEBI:15377"/>
        <dbReference type="ChEBI" id="CHEBI:59720"/>
        <dbReference type="ChEBI" id="CHEBI:131859"/>
        <dbReference type="EC" id="4.2.1.152"/>
    </reaction>
    <physiologicalReaction direction="left-to-right" evidence="2">
        <dbReference type="Rhea" id="RHEA:55557"/>
    </physiologicalReaction>
</comment>
<keyword evidence="14 38" id="KW-0812">Transmembrane</keyword>
<accession>A0A087UCE5</accession>
<dbReference type="InterPro" id="IPR050705">
    <property type="entry name" value="Cytochrome_P450_3A"/>
</dbReference>
<evidence type="ECO:0000256" key="34">
    <source>
        <dbReference type="ARBA" id="ARBA00042726"/>
    </source>
</evidence>
<keyword evidence="20 37" id="KW-0560">Oxidoreductase</keyword>
<keyword evidence="11" id="KW-0444">Lipid biosynthesis</keyword>
<evidence type="ECO:0000256" key="10">
    <source>
        <dbReference type="ARBA" id="ARBA00022501"/>
    </source>
</evidence>
<proteinExistence type="inferred from homology"/>
<evidence type="ECO:0000256" key="15">
    <source>
        <dbReference type="ARBA" id="ARBA00022723"/>
    </source>
</evidence>
<evidence type="ECO:0000256" key="18">
    <source>
        <dbReference type="ARBA" id="ARBA00022848"/>
    </source>
</evidence>
<feature type="transmembrane region" description="Helical" evidence="38">
    <location>
        <begin position="220"/>
        <end position="241"/>
    </location>
</feature>
<comment type="subcellular location">
    <subcellularLocation>
        <location evidence="6">Endoplasmic reticulum membrane</location>
        <topology evidence="6">Multi-pass membrane protein</topology>
    </subcellularLocation>
    <subcellularLocation>
        <location evidence="5">Endoplasmic reticulum membrane</location>
        <topology evidence="5">Peripheral membrane protein</topology>
    </subcellularLocation>
    <subcellularLocation>
        <location evidence="4">Microsome membrane</location>
        <topology evidence="4">Peripheral membrane protein</topology>
    </subcellularLocation>
</comment>
<feature type="non-terminal residue" evidence="39">
    <location>
        <position position="498"/>
    </location>
</feature>
<dbReference type="OrthoDB" id="6501435at2759"/>
<evidence type="ECO:0000256" key="7">
    <source>
        <dbReference type="ARBA" id="ARBA00010617"/>
    </source>
</evidence>
<evidence type="ECO:0000256" key="35">
    <source>
        <dbReference type="ARBA" id="ARBA00054825"/>
    </source>
</evidence>
<comment type="catalytic activity">
    <reaction evidence="29">
        <text>(15S)-hydroperoxy-(5Z,8Z,11Z,13E)-eicosatetraenoate + AH2 = (15S)-hydroxy-(5Z,8Z,11Z,13E)-eicosatetraenoate + A + H2O</text>
        <dbReference type="Rhea" id="RHEA:48856"/>
        <dbReference type="ChEBI" id="CHEBI:13193"/>
        <dbReference type="ChEBI" id="CHEBI:15377"/>
        <dbReference type="ChEBI" id="CHEBI:17499"/>
        <dbReference type="ChEBI" id="CHEBI:57409"/>
        <dbReference type="ChEBI" id="CHEBI:57446"/>
    </reaction>
    <physiologicalReaction direction="left-to-right" evidence="29">
        <dbReference type="Rhea" id="RHEA:48857"/>
    </physiologicalReaction>
</comment>
<dbReference type="Proteomes" id="UP000054359">
    <property type="component" value="Unassembled WGS sequence"/>
</dbReference>
<keyword evidence="25" id="KW-0275">Fatty acid biosynthesis</keyword>
<evidence type="ECO:0000256" key="2">
    <source>
        <dbReference type="ARBA" id="ARBA00001719"/>
    </source>
</evidence>
<comment type="function">
    <text evidence="35">Catalyzes the conversion of prostaglandin H2 (PGH2) to thromboxane A2 (TXA2), a potent inducer of blood vessel constriction and platelet aggregation. Also cleaves PGH2 to 12-hydroxy-heptadecatrienoicacid (12-HHT) and malondialdehyde, which is known to act as a mediator of DNA damage. 12-HHT and malondialdehyde are formed stoichiometrically in the same amounts as TXA2. Additionally, displays dehydratase activity, toward (15S)-hydroperoxy-(5Z,8Z,11Z,13E)-eicosatetraenoate (15(S)-HPETE) producing 15-KETE and 15-HETE.</text>
</comment>
<dbReference type="Gene3D" id="1.10.630.10">
    <property type="entry name" value="Cytochrome P450"/>
    <property type="match status" value="1"/>
</dbReference>
<evidence type="ECO:0000256" key="11">
    <source>
        <dbReference type="ARBA" id="ARBA00022516"/>
    </source>
</evidence>
<comment type="catalytic activity">
    <reaction evidence="1">
        <text>(15S)-hydroperoxy-(5Z,8Z,11Z,13E)-eicosatetraenoate = 15-oxo-(5Z,8Z,11Z,13E)-eicosatetraenoate + H2O</text>
        <dbReference type="Rhea" id="RHEA:48636"/>
        <dbReference type="ChEBI" id="CHEBI:15377"/>
        <dbReference type="ChEBI" id="CHEBI:57410"/>
        <dbReference type="ChEBI" id="CHEBI:57446"/>
    </reaction>
    <physiologicalReaction direction="left-to-right" evidence="1">
        <dbReference type="Rhea" id="RHEA:48637"/>
    </physiologicalReaction>
</comment>
<dbReference type="GO" id="GO:0016705">
    <property type="term" value="F:oxidoreductase activity, acting on paired donors, with incorporation or reduction of molecular oxygen"/>
    <property type="evidence" value="ECO:0007669"/>
    <property type="project" value="InterPro"/>
</dbReference>
<evidence type="ECO:0000256" key="25">
    <source>
        <dbReference type="ARBA" id="ARBA00023160"/>
    </source>
</evidence>
<dbReference type="CDD" id="cd11055">
    <property type="entry name" value="CYP3A-like"/>
    <property type="match status" value="1"/>
</dbReference>
<evidence type="ECO:0000256" key="17">
    <source>
        <dbReference type="ARBA" id="ARBA00022832"/>
    </source>
</evidence>
<dbReference type="Pfam" id="PF00067">
    <property type="entry name" value="p450"/>
    <property type="match status" value="1"/>
</dbReference>
<comment type="catalytic activity">
    <reaction evidence="31">
        <text>prostaglandin H2 = thromboxane A2</text>
        <dbReference type="Rhea" id="RHEA:17137"/>
        <dbReference type="ChEBI" id="CHEBI:57405"/>
        <dbReference type="ChEBI" id="CHEBI:57445"/>
        <dbReference type="EC" id="5.3.99.5"/>
    </reaction>
    <physiologicalReaction direction="left-to-right" evidence="31">
        <dbReference type="Rhea" id="RHEA:17138"/>
    </physiologicalReaction>
</comment>
<keyword evidence="15 36" id="KW-0479">Metal-binding</keyword>
<keyword evidence="22 37" id="KW-0503">Monooxygenase</keyword>
<dbReference type="OMA" id="LMTHIVD"/>
<dbReference type="PANTHER" id="PTHR24302">
    <property type="entry name" value="CYTOCHROME P450 FAMILY 3"/>
    <property type="match status" value="1"/>
</dbReference>
<evidence type="ECO:0000256" key="16">
    <source>
        <dbReference type="ARBA" id="ARBA00022824"/>
    </source>
</evidence>
<dbReference type="InterPro" id="IPR002401">
    <property type="entry name" value="Cyt_P450_E_grp-I"/>
</dbReference>
<keyword evidence="17" id="KW-0276">Fatty acid metabolism</keyword>
<evidence type="ECO:0000256" key="3">
    <source>
        <dbReference type="ARBA" id="ARBA00001971"/>
    </source>
</evidence>
<evidence type="ECO:0000256" key="31">
    <source>
        <dbReference type="ARBA" id="ARBA00036475"/>
    </source>
</evidence>
<evidence type="ECO:0000256" key="27">
    <source>
        <dbReference type="ARBA" id="ARBA00023239"/>
    </source>
</evidence>
<dbReference type="PRINTS" id="PR00463">
    <property type="entry name" value="EP450I"/>
</dbReference>
<evidence type="ECO:0000256" key="13">
    <source>
        <dbReference type="ARBA" id="ARBA00022617"/>
    </source>
</evidence>
<feature type="transmembrane region" description="Helical" evidence="38">
    <location>
        <begin position="300"/>
        <end position="323"/>
    </location>
</feature>